<organism evidence="9 10">
    <name type="scientific">Leptosomus discolor</name>
    <name type="common">Madagascar cuckoo roller</name>
    <name type="synonym">Cuculus discolor</name>
    <dbReference type="NCBI Taxonomy" id="188344"/>
    <lineage>
        <taxon>Eukaryota</taxon>
        <taxon>Metazoa</taxon>
        <taxon>Chordata</taxon>
        <taxon>Craniata</taxon>
        <taxon>Vertebrata</taxon>
        <taxon>Euteleostomi</taxon>
        <taxon>Archelosauria</taxon>
        <taxon>Archosauria</taxon>
        <taxon>Dinosauria</taxon>
        <taxon>Saurischia</taxon>
        <taxon>Theropoda</taxon>
        <taxon>Coelurosauria</taxon>
        <taxon>Aves</taxon>
        <taxon>Neognathae</taxon>
        <taxon>Neoaves</taxon>
        <taxon>Telluraves</taxon>
        <taxon>Coraciimorphae</taxon>
        <taxon>Coraciiformes</taxon>
        <taxon>Leptosomidae</taxon>
        <taxon>Leptosomus</taxon>
    </lineage>
</organism>
<keyword evidence="10" id="KW-1185">Reference proteome</keyword>
<keyword evidence="3" id="KW-0963">Cytoplasm</keyword>
<dbReference type="PROSITE" id="PS51021">
    <property type="entry name" value="BAR"/>
    <property type="match status" value="1"/>
</dbReference>
<accession>A0A091P9F4</accession>
<dbReference type="AlphaFoldDB" id="A0A091P9F4"/>
<dbReference type="InterPro" id="IPR035471">
    <property type="entry name" value="Amphiphysin-2_SH3"/>
</dbReference>
<name>A0A091P9F4_LEPDC</name>
<feature type="non-terminal residue" evidence="9">
    <location>
        <position position="415"/>
    </location>
</feature>
<dbReference type="CDD" id="cd07611">
    <property type="entry name" value="BAR_Amphiphysin_I_II"/>
    <property type="match status" value="1"/>
</dbReference>
<dbReference type="CDD" id="cd12139">
    <property type="entry name" value="SH3_Bin1"/>
    <property type="match status" value="1"/>
</dbReference>
<evidence type="ECO:0000259" key="8">
    <source>
        <dbReference type="PROSITE" id="PS51021"/>
    </source>
</evidence>
<evidence type="ECO:0000313" key="9">
    <source>
        <dbReference type="EMBL" id="KFQ04001.1"/>
    </source>
</evidence>
<feature type="domain" description="BAR" evidence="8">
    <location>
        <begin position="2"/>
        <end position="218"/>
    </location>
</feature>
<feature type="region of interest" description="Disordered" evidence="6">
    <location>
        <begin position="220"/>
        <end position="308"/>
    </location>
</feature>
<dbReference type="PANTHER" id="PTHR46514:SF4">
    <property type="entry name" value="MYC BOX-DEPENDENT-INTERACTING PROTEIN 1"/>
    <property type="match status" value="1"/>
</dbReference>
<evidence type="ECO:0000259" key="7">
    <source>
        <dbReference type="PROSITE" id="PS50002"/>
    </source>
</evidence>
<dbReference type="FunFam" id="1.20.1270.60:FF:000007">
    <property type="entry name" value="Bridging integrator 1, isoform CRA_e"/>
    <property type="match status" value="1"/>
</dbReference>
<dbReference type="GO" id="GO:0005543">
    <property type="term" value="F:phospholipid binding"/>
    <property type="evidence" value="ECO:0007669"/>
    <property type="project" value="TreeGrafter"/>
</dbReference>
<dbReference type="SUPFAM" id="SSF50044">
    <property type="entry name" value="SH3-domain"/>
    <property type="match status" value="1"/>
</dbReference>
<dbReference type="PANTHER" id="PTHR46514">
    <property type="entry name" value="AMPHIPHYSIN"/>
    <property type="match status" value="1"/>
</dbReference>
<dbReference type="Pfam" id="PF14604">
    <property type="entry name" value="SH3_9"/>
    <property type="match status" value="1"/>
</dbReference>
<dbReference type="PROSITE" id="PS50002">
    <property type="entry name" value="SH3"/>
    <property type="match status" value="1"/>
</dbReference>
<dbReference type="GO" id="GO:0048156">
    <property type="term" value="F:tau protein binding"/>
    <property type="evidence" value="ECO:0007669"/>
    <property type="project" value="TreeGrafter"/>
</dbReference>
<reference evidence="9 10" key="1">
    <citation type="submission" date="2014-04" db="EMBL/GenBank/DDBJ databases">
        <title>Genome evolution of avian class.</title>
        <authorList>
            <person name="Zhang G."/>
            <person name="Li C."/>
        </authorList>
    </citation>
    <scope>NUCLEOTIDE SEQUENCE [LARGE SCALE GENOMIC DNA]</scope>
    <source>
        <strain evidence="9">BGI_N330</strain>
    </source>
</reference>
<dbReference type="GO" id="GO:0030100">
    <property type="term" value="P:regulation of endocytosis"/>
    <property type="evidence" value="ECO:0007669"/>
    <property type="project" value="InterPro"/>
</dbReference>
<dbReference type="InterPro" id="IPR003023">
    <property type="entry name" value="Amphiphysin_2"/>
</dbReference>
<dbReference type="EMBL" id="KK669738">
    <property type="protein sequence ID" value="KFQ04001.1"/>
    <property type="molecule type" value="Genomic_DNA"/>
</dbReference>
<feature type="coiled-coil region" evidence="5">
    <location>
        <begin position="130"/>
        <end position="164"/>
    </location>
</feature>
<protein>
    <submittedName>
        <fullName evidence="9">Myc box-dependent-interacting protein 1</fullName>
    </submittedName>
</protein>
<dbReference type="InterPro" id="IPR036028">
    <property type="entry name" value="SH3-like_dom_sf"/>
</dbReference>
<evidence type="ECO:0000256" key="1">
    <source>
        <dbReference type="ARBA" id="ARBA00004496"/>
    </source>
</evidence>
<keyword evidence="5" id="KW-0175">Coiled coil</keyword>
<comment type="subcellular location">
    <subcellularLocation>
        <location evidence="1">Cytoplasm</location>
    </subcellularLocation>
</comment>
<dbReference type="InterPro" id="IPR003005">
    <property type="entry name" value="Amphiphysin"/>
</dbReference>
<evidence type="ECO:0000256" key="6">
    <source>
        <dbReference type="SAM" id="MobiDB-lite"/>
    </source>
</evidence>
<evidence type="ECO:0000313" key="10">
    <source>
        <dbReference type="Proteomes" id="UP000053001"/>
    </source>
</evidence>
<dbReference type="InterPro" id="IPR004148">
    <property type="entry name" value="BAR_dom"/>
</dbReference>
<dbReference type="SMART" id="SM00326">
    <property type="entry name" value="SH3"/>
    <property type="match status" value="1"/>
</dbReference>
<dbReference type="Gene3D" id="1.20.1270.60">
    <property type="entry name" value="Arfaptin homology (AH) domain/BAR domain"/>
    <property type="match status" value="1"/>
</dbReference>
<dbReference type="FunFam" id="2.30.30.40:FF:000029">
    <property type="entry name" value="myc box-dependent-interacting protein 1 isoform X2"/>
    <property type="match status" value="1"/>
</dbReference>
<evidence type="ECO:0000256" key="3">
    <source>
        <dbReference type="ARBA" id="ARBA00022490"/>
    </source>
</evidence>
<evidence type="ECO:0000256" key="2">
    <source>
        <dbReference type="ARBA" id="ARBA00022443"/>
    </source>
</evidence>
<dbReference type="Proteomes" id="UP000053001">
    <property type="component" value="Unassembled WGS sequence"/>
</dbReference>
<gene>
    <name evidence="9" type="ORF">N330_04404</name>
</gene>
<dbReference type="GO" id="GO:0005886">
    <property type="term" value="C:plasma membrane"/>
    <property type="evidence" value="ECO:0007669"/>
    <property type="project" value="TreeGrafter"/>
</dbReference>
<dbReference type="SUPFAM" id="SSF103657">
    <property type="entry name" value="BAR/IMD domain-like"/>
    <property type="match status" value="1"/>
</dbReference>
<dbReference type="Gene3D" id="2.30.30.40">
    <property type="entry name" value="SH3 Domains"/>
    <property type="match status" value="1"/>
</dbReference>
<evidence type="ECO:0000256" key="4">
    <source>
        <dbReference type="PROSITE-ProRule" id="PRU00192"/>
    </source>
</evidence>
<feature type="non-terminal residue" evidence="9">
    <location>
        <position position="1"/>
    </location>
</feature>
<dbReference type="PRINTS" id="PR01253">
    <property type="entry name" value="AMPHIPHYSIN2"/>
</dbReference>
<feature type="compositionally biased region" description="Low complexity" evidence="6">
    <location>
        <begin position="280"/>
        <end position="300"/>
    </location>
</feature>
<evidence type="ECO:0000256" key="5">
    <source>
        <dbReference type="SAM" id="Coils"/>
    </source>
</evidence>
<dbReference type="Pfam" id="PF03114">
    <property type="entry name" value="BAR"/>
    <property type="match status" value="1"/>
</dbReference>
<dbReference type="PRINTS" id="PR01251">
    <property type="entry name" value="AMPHIPHYSIN"/>
</dbReference>
<sequence length="415" mass="45875">QVLQKLGKADETKDEQFEQCVQNFNKQLSEGTRLQKDLRTYLASVKAMHEASKKLTECLQEVYEPDWPGRDDTNKIAENNDLLWTDFHQKLVDQALLTMDTYLGQFPDIKSRIAKRGRKLVDYDSARHHFEALQTAKKKDETKIAKAEEELVKAQKVFEEMNVDLQEELPSLWNSRVGFYVNTFQSIAGLEENFHKEMSKLNQNLHDVLLGLDKQYSGNAFPVKAQPSDSTPAKANKSPSPPPDGSPITSPETKTVNHELEPSTLEAPGASIPKSPSQPAEAAHAGAEAAGSEAAAGAEASKTEADSGSSCLPAVVVETFPATVNGTVEGGASSERADMPPGFLFKVQAMHDYTATDSDELQLKAGDVVLVIPFENPEEQDEGWLMGVKESDWIQHKELDQCRGVFPENFTERVQ</sequence>
<dbReference type="InterPro" id="IPR027267">
    <property type="entry name" value="AH/BAR_dom_sf"/>
</dbReference>
<feature type="domain" description="SH3" evidence="7">
    <location>
        <begin position="342"/>
        <end position="415"/>
    </location>
</feature>
<dbReference type="PRINTS" id="PR00452">
    <property type="entry name" value="SH3DOMAIN"/>
</dbReference>
<dbReference type="PhylomeDB" id="A0A091P9F4"/>
<dbReference type="InterPro" id="IPR001452">
    <property type="entry name" value="SH3_domain"/>
</dbReference>
<dbReference type="SMART" id="SM00721">
    <property type="entry name" value="BAR"/>
    <property type="match status" value="1"/>
</dbReference>
<keyword evidence="2 4" id="KW-0728">SH3 domain</keyword>
<proteinExistence type="predicted"/>
<dbReference type="GO" id="GO:0008021">
    <property type="term" value="C:synaptic vesicle"/>
    <property type="evidence" value="ECO:0007669"/>
    <property type="project" value="TreeGrafter"/>
</dbReference>